<dbReference type="PANTHER" id="PTHR46173:SF1">
    <property type="entry name" value="CCA TRNA NUCLEOTIDYLTRANSFERASE 1, MITOCHONDRIAL"/>
    <property type="match status" value="1"/>
</dbReference>
<name>E7AC01_HELFC</name>
<evidence type="ECO:0000256" key="7">
    <source>
        <dbReference type="ARBA" id="ARBA00022842"/>
    </source>
</evidence>
<feature type="domain" description="CCA-adding enzyme C-terminal" evidence="12">
    <location>
        <begin position="261"/>
        <end position="400"/>
    </location>
</feature>
<dbReference type="CDD" id="cd05398">
    <property type="entry name" value="NT_ClassII-CCAase"/>
    <property type="match status" value="1"/>
</dbReference>
<dbReference type="eggNOG" id="COG0617">
    <property type="taxonomic scope" value="Bacteria"/>
</dbReference>
<keyword evidence="8 9" id="KW-0694">RNA-binding</keyword>
<proteinExistence type="inferred from homology"/>
<evidence type="ECO:0000256" key="2">
    <source>
        <dbReference type="ARBA" id="ARBA00022679"/>
    </source>
</evidence>
<accession>E7AC01</accession>
<dbReference type="PANTHER" id="PTHR46173">
    <property type="entry name" value="CCA TRNA NUCLEOTIDYLTRANSFERASE 1, MITOCHONDRIAL"/>
    <property type="match status" value="1"/>
</dbReference>
<dbReference type="GeneID" id="36134312"/>
<dbReference type="GO" id="GO:0016779">
    <property type="term" value="F:nucleotidyltransferase activity"/>
    <property type="evidence" value="ECO:0007669"/>
    <property type="project" value="UniProtKB-KW"/>
</dbReference>
<dbReference type="EMBL" id="FQ670179">
    <property type="protein sequence ID" value="CBY82970.1"/>
    <property type="molecule type" value="Genomic_DNA"/>
</dbReference>
<keyword evidence="5" id="KW-0479">Metal-binding</keyword>
<feature type="domain" description="Poly A polymerase head" evidence="10">
    <location>
        <begin position="34"/>
        <end position="158"/>
    </location>
</feature>
<evidence type="ECO:0000256" key="9">
    <source>
        <dbReference type="RuleBase" id="RU003953"/>
    </source>
</evidence>
<dbReference type="GO" id="GO:0000166">
    <property type="term" value="F:nucleotide binding"/>
    <property type="evidence" value="ECO:0007669"/>
    <property type="project" value="UniProtKB-KW"/>
</dbReference>
<evidence type="ECO:0000256" key="5">
    <source>
        <dbReference type="ARBA" id="ARBA00022723"/>
    </source>
</evidence>
<evidence type="ECO:0000256" key="3">
    <source>
        <dbReference type="ARBA" id="ARBA00022694"/>
    </source>
</evidence>
<dbReference type="Gene3D" id="1.10.246.80">
    <property type="match status" value="1"/>
</dbReference>
<comment type="similarity">
    <text evidence="9">Belongs to the tRNA nucleotidyltransferase/poly(A) polymerase family.</text>
</comment>
<dbReference type="InterPro" id="IPR050264">
    <property type="entry name" value="Bact_CCA-adding_enz_type3_sf"/>
</dbReference>
<dbReference type="Proteomes" id="UP000007934">
    <property type="component" value="Chromosome"/>
</dbReference>
<dbReference type="STRING" id="936155.HFELIS_08860"/>
<evidence type="ECO:0000259" key="11">
    <source>
        <dbReference type="Pfam" id="PF12627"/>
    </source>
</evidence>
<gene>
    <name evidence="13" type="ordered locus">Hfelis_08860</name>
</gene>
<evidence type="ECO:0000259" key="10">
    <source>
        <dbReference type="Pfam" id="PF01743"/>
    </source>
</evidence>
<reference evidence="13 14" key="1">
    <citation type="journal article" date="2011" name="Genome Biol. Evol.">
        <title>Comparative whole genome sequence analysis of the carcinogenic bacterial model pathogen Helicobacter felis.</title>
        <authorList>
            <person name="Arnold I.C."/>
            <person name="Zigova Z."/>
            <person name="Holden M."/>
            <person name="Lawley T.D."/>
            <person name="Rad R."/>
            <person name="Dougan G."/>
            <person name="Falkow S."/>
            <person name="Bentley S.D."/>
            <person name="Muller A."/>
        </authorList>
    </citation>
    <scope>NUCLEOTIDE SEQUENCE [LARGE SCALE GENOMIC DNA]</scope>
    <source>
        <strain evidence="14">ATCC 49179 / CCUG 28539 / NCTC 12436 / CS1</strain>
    </source>
</reference>
<dbReference type="SUPFAM" id="SSF81301">
    <property type="entry name" value="Nucleotidyltransferase"/>
    <property type="match status" value="1"/>
</dbReference>
<evidence type="ECO:0000259" key="12">
    <source>
        <dbReference type="Pfam" id="PF13735"/>
    </source>
</evidence>
<dbReference type="GO" id="GO:0008033">
    <property type="term" value="P:tRNA processing"/>
    <property type="evidence" value="ECO:0007669"/>
    <property type="project" value="UniProtKB-KW"/>
</dbReference>
<protein>
    <submittedName>
        <fullName evidence="13">Poly(A) polymerase</fullName>
    </submittedName>
</protein>
<dbReference type="GO" id="GO:0000049">
    <property type="term" value="F:tRNA binding"/>
    <property type="evidence" value="ECO:0007669"/>
    <property type="project" value="TreeGrafter"/>
</dbReference>
<dbReference type="SUPFAM" id="SSF81891">
    <property type="entry name" value="Poly A polymerase C-terminal region-like"/>
    <property type="match status" value="1"/>
</dbReference>
<evidence type="ECO:0000256" key="1">
    <source>
        <dbReference type="ARBA" id="ARBA00001946"/>
    </source>
</evidence>
<dbReference type="KEGG" id="hfe:HFELIS_08860"/>
<dbReference type="InterPro" id="IPR002646">
    <property type="entry name" value="PolA_pol_head_dom"/>
</dbReference>
<dbReference type="Pfam" id="PF12627">
    <property type="entry name" value="PolyA_pol_RNAbd"/>
    <property type="match status" value="1"/>
</dbReference>
<dbReference type="Gene3D" id="3.30.460.10">
    <property type="entry name" value="Beta Polymerase, domain 2"/>
    <property type="match status" value="1"/>
</dbReference>
<sequence length="409" mass="46254">MADWDTSFLRLKRALPSSLLTLHAMIEQGGYQACIVGGSVRDLLLGKEPKDYDLASSATPDQLKALLEGMEGIKIIELGRAFGTLGVGFEGWLFEITTFRQEGEYRDHRHPSALKFVKSIESDLARRDFTINALALHPQKGLLDLYSGLEDLKKGVLRLVGDPTLRLQEDALRILRALRFSSVLGFSLEEVTQKALWEQAPLLEHIAKERICMEFFKLLLGDFVRSCAPFQSLLEKTLKARLKPLEGLENTPLNLRARLLYLAQSWDTQTLRDFCTRLKFSKKLTQSLHKLHAHFPLEPQEPSRLWIKTQLQSLYLGELRALLGFYQTQDPVLSARLKSELKDILHKREAYALRHLAIKGTDLLELGFQGTQVGALLKACLEGVMCGAVCNEREALLQYAKECPALREN</sequence>
<keyword evidence="4" id="KW-0548">Nucleotidyltransferase</keyword>
<evidence type="ECO:0000256" key="6">
    <source>
        <dbReference type="ARBA" id="ARBA00022741"/>
    </source>
</evidence>
<evidence type="ECO:0000256" key="8">
    <source>
        <dbReference type="ARBA" id="ARBA00022884"/>
    </source>
</evidence>
<dbReference type="RefSeq" id="WP_013469336.1">
    <property type="nucleotide sequence ID" value="NC_014810.2"/>
</dbReference>
<keyword evidence="3" id="KW-0819">tRNA processing</keyword>
<dbReference type="InterPro" id="IPR032810">
    <property type="entry name" value="CCA-adding_enz_C"/>
</dbReference>
<organism evidence="13 14">
    <name type="scientific">Helicobacter felis (strain ATCC 49179 / CCUG 28539 / NCTC 12436 / CS1)</name>
    <dbReference type="NCBI Taxonomy" id="936155"/>
    <lineage>
        <taxon>Bacteria</taxon>
        <taxon>Pseudomonadati</taxon>
        <taxon>Campylobacterota</taxon>
        <taxon>Epsilonproteobacteria</taxon>
        <taxon>Campylobacterales</taxon>
        <taxon>Helicobacteraceae</taxon>
        <taxon>Helicobacter</taxon>
    </lineage>
</organism>
<evidence type="ECO:0000313" key="13">
    <source>
        <dbReference type="EMBL" id="CBY82970.1"/>
    </source>
</evidence>
<dbReference type="AlphaFoldDB" id="E7AC01"/>
<dbReference type="InterPro" id="IPR043519">
    <property type="entry name" value="NT_sf"/>
</dbReference>
<dbReference type="Pfam" id="PF01743">
    <property type="entry name" value="PolyA_pol"/>
    <property type="match status" value="1"/>
</dbReference>
<dbReference type="InterPro" id="IPR032828">
    <property type="entry name" value="PolyA_RNA-bd"/>
</dbReference>
<evidence type="ECO:0000256" key="4">
    <source>
        <dbReference type="ARBA" id="ARBA00022695"/>
    </source>
</evidence>
<dbReference type="Gene3D" id="1.10.3090.10">
    <property type="entry name" value="cca-adding enzyme, domain 2"/>
    <property type="match status" value="1"/>
</dbReference>
<keyword evidence="2 9" id="KW-0808">Transferase</keyword>
<keyword evidence="14" id="KW-1185">Reference proteome</keyword>
<dbReference type="HOGENOM" id="CLU_015961_4_0_7"/>
<dbReference type="GO" id="GO:0046872">
    <property type="term" value="F:metal ion binding"/>
    <property type="evidence" value="ECO:0007669"/>
    <property type="project" value="UniProtKB-KW"/>
</dbReference>
<dbReference type="OrthoDB" id="9805698at2"/>
<dbReference type="Pfam" id="PF13735">
    <property type="entry name" value="tRNA_NucTran2_2"/>
    <property type="match status" value="1"/>
</dbReference>
<feature type="domain" description="tRNA nucleotidyltransferase/poly(A) polymerase RNA and SrmB- binding" evidence="11">
    <location>
        <begin position="185"/>
        <end position="225"/>
    </location>
</feature>
<keyword evidence="6" id="KW-0547">Nucleotide-binding</keyword>
<keyword evidence="7" id="KW-0460">Magnesium</keyword>
<comment type="cofactor">
    <cofactor evidence="1">
        <name>Mg(2+)</name>
        <dbReference type="ChEBI" id="CHEBI:18420"/>
    </cofactor>
</comment>
<evidence type="ECO:0000313" key="14">
    <source>
        <dbReference type="Proteomes" id="UP000007934"/>
    </source>
</evidence>